<evidence type="ECO:0000256" key="6">
    <source>
        <dbReference type="ARBA" id="ARBA00023004"/>
    </source>
</evidence>
<evidence type="ECO:0000256" key="3">
    <source>
        <dbReference type="ARBA" id="ARBA00022723"/>
    </source>
</evidence>
<dbReference type="RefSeq" id="WP_069945959.1">
    <property type="nucleotide sequence ID" value="NZ_CP014143.1"/>
</dbReference>
<evidence type="ECO:0000256" key="2">
    <source>
        <dbReference type="ARBA" id="ARBA00022617"/>
    </source>
</evidence>
<dbReference type="InterPro" id="IPR004852">
    <property type="entry name" value="Di-haem_cyt_c_peroxidsae"/>
</dbReference>
<evidence type="ECO:0000256" key="7">
    <source>
        <dbReference type="PROSITE-ProRule" id="PRU00433"/>
    </source>
</evidence>
<dbReference type="GO" id="GO:0020037">
    <property type="term" value="F:heme binding"/>
    <property type="evidence" value="ECO:0007669"/>
    <property type="project" value="InterPro"/>
</dbReference>
<dbReference type="PANTHER" id="PTHR30600:SF10">
    <property type="entry name" value="BLL6722 PROTEIN"/>
    <property type="match status" value="1"/>
</dbReference>
<evidence type="ECO:0000313" key="9">
    <source>
        <dbReference type="EMBL" id="AOS95717.1"/>
    </source>
</evidence>
<dbReference type="InterPro" id="IPR036909">
    <property type="entry name" value="Cyt_c-like_dom_sf"/>
</dbReference>
<accession>A0A1C9W3J3</accession>
<dbReference type="KEGG" id="micc:AUP74_00245"/>
<reference evidence="10" key="1">
    <citation type="submission" date="2016-01" db="EMBL/GenBank/DDBJ databases">
        <title>Complete genome sequence of Microbulbifer sp. CCB-MM1, a halophile isolated from Matang Mangrove Forest, Perak.</title>
        <authorList>
            <person name="Moh T.H."/>
            <person name="Dinesh B."/>
            <person name="Lau N.-S."/>
            <person name="Go F."/>
            <person name="Alexander Chong S.-C."/>
        </authorList>
    </citation>
    <scope>NUCLEOTIDE SEQUENCE [LARGE SCALE GENOMIC DNA]</scope>
    <source>
        <strain evidence="10">CCB-MM1</strain>
    </source>
</reference>
<dbReference type="PATRIC" id="fig|1769779.3.peg.242"/>
<evidence type="ECO:0000259" key="8">
    <source>
        <dbReference type="PROSITE" id="PS51007"/>
    </source>
</evidence>
<dbReference type="EC" id="1.-.-.-" evidence="9"/>
<dbReference type="InterPro" id="IPR009056">
    <property type="entry name" value="Cyt_c-like_dom"/>
</dbReference>
<keyword evidence="6 7" id="KW-0408">Iron</keyword>
<dbReference type="InterPro" id="IPR051395">
    <property type="entry name" value="Cytochrome_c_Peroxidase/MauG"/>
</dbReference>
<dbReference type="Gene3D" id="1.10.760.10">
    <property type="entry name" value="Cytochrome c-like domain"/>
    <property type="match status" value="2"/>
</dbReference>
<dbReference type="Pfam" id="PF03150">
    <property type="entry name" value="CCP_MauG"/>
    <property type="match status" value="1"/>
</dbReference>
<proteinExistence type="predicted"/>
<gene>
    <name evidence="9" type="primary">mauG</name>
    <name evidence="9" type="ORF">AUP74_00245</name>
</gene>
<dbReference type="OrthoDB" id="9805202at2"/>
<evidence type="ECO:0000256" key="1">
    <source>
        <dbReference type="ARBA" id="ARBA00004196"/>
    </source>
</evidence>
<dbReference type="PANTHER" id="PTHR30600">
    <property type="entry name" value="CYTOCHROME C PEROXIDASE-RELATED"/>
    <property type="match status" value="1"/>
</dbReference>
<dbReference type="GO" id="GO:0004130">
    <property type="term" value="F:cytochrome-c peroxidase activity"/>
    <property type="evidence" value="ECO:0007669"/>
    <property type="project" value="TreeGrafter"/>
</dbReference>
<keyword evidence="3 7" id="KW-0479">Metal-binding</keyword>
<keyword evidence="5 9" id="KW-0560">Oxidoreductase</keyword>
<dbReference type="Proteomes" id="UP000095672">
    <property type="component" value="Chromosome"/>
</dbReference>
<dbReference type="STRING" id="1769779.AUP74_00245"/>
<evidence type="ECO:0000256" key="5">
    <source>
        <dbReference type="ARBA" id="ARBA00023002"/>
    </source>
</evidence>
<evidence type="ECO:0000313" key="10">
    <source>
        <dbReference type="Proteomes" id="UP000095672"/>
    </source>
</evidence>
<protein>
    <submittedName>
        <fullName evidence="9">Methylamine utilization protein MauG</fullName>
        <ecNumber evidence="9">1.-.-.-</ecNumber>
    </submittedName>
</protein>
<organism evidence="9 10">
    <name type="scientific">Microbulbifer aggregans</name>
    <dbReference type="NCBI Taxonomy" id="1769779"/>
    <lineage>
        <taxon>Bacteria</taxon>
        <taxon>Pseudomonadati</taxon>
        <taxon>Pseudomonadota</taxon>
        <taxon>Gammaproteobacteria</taxon>
        <taxon>Cellvibrionales</taxon>
        <taxon>Microbulbiferaceae</taxon>
        <taxon>Microbulbifer</taxon>
    </lineage>
</organism>
<keyword evidence="10" id="KW-1185">Reference proteome</keyword>
<keyword evidence="2 7" id="KW-0349">Heme</keyword>
<comment type="subcellular location">
    <subcellularLocation>
        <location evidence="1">Cell envelope</location>
    </subcellularLocation>
</comment>
<dbReference type="PROSITE" id="PS51007">
    <property type="entry name" value="CYTC"/>
    <property type="match status" value="1"/>
</dbReference>
<evidence type="ECO:0000256" key="4">
    <source>
        <dbReference type="ARBA" id="ARBA00022729"/>
    </source>
</evidence>
<dbReference type="GO" id="GO:0030313">
    <property type="term" value="C:cell envelope"/>
    <property type="evidence" value="ECO:0007669"/>
    <property type="project" value="UniProtKB-SubCell"/>
</dbReference>
<dbReference type="GO" id="GO:0046872">
    <property type="term" value="F:metal ion binding"/>
    <property type="evidence" value="ECO:0007669"/>
    <property type="project" value="UniProtKB-KW"/>
</dbReference>
<dbReference type="SUPFAM" id="SSF46626">
    <property type="entry name" value="Cytochrome c"/>
    <property type="match status" value="2"/>
</dbReference>
<dbReference type="GO" id="GO:0009055">
    <property type="term" value="F:electron transfer activity"/>
    <property type="evidence" value="ECO:0007669"/>
    <property type="project" value="InterPro"/>
</dbReference>
<dbReference type="EMBL" id="CP014143">
    <property type="protein sequence ID" value="AOS95717.1"/>
    <property type="molecule type" value="Genomic_DNA"/>
</dbReference>
<dbReference type="AlphaFoldDB" id="A0A1C9W3J3"/>
<keyword evidence="4" id="KW-0732">Signal</keyword>
<feature type="domain" description="Cytochrome c" evidence="8">
    <location>
        <begin position="310"/>
        <end position="508"/>
    </location>
</feature>
<name>A0A1C9W3J3_9GAMM</name>
<sequence>MVSSNGEGGPQRLSKGWIFAGIISLACVGQSALAQDSKDIALKLLGKHVFFDKSLSSSGEMGCVSCHEPATGGTGGDSLVNEGQVAITGADPSTVGRRRPNTNTYSSFVEPFLPCNRGGPSTPPGEIQYCGGNFWDGRALGRENIEPLSGAAPHIGMEVFWDSENPVVLGYQKYISAITDQAINPIPSLVEQNLPRDQVCLTVQASNYAWLYELAWDTPLNCSNVIAYNGERHLDIAFKRLMMAVGAYQHSYDINSFTSKRDLAIRSELACVDSNFGEYLNPSVCDQVEQLRLTDPSKQYGKFPLVLFTAEENLGHDLFYNEAFPPIPGNVPPRADLPVTNCSFCHSDDPDNDDGAELFQTYSDQAFHNIGVPPNPDIPKPTGLDDLGLTETTGVHRPGFTRTQTVRNVDKRPSPEFVKAYMHNGFFKSLKSVVHFYNTRDTKPSCNVMLTNGDIPAGTELTEAVALAYDCWPEPEFDAFKTPSILAGGLGMTPEQEDALVVYMQTLTDLHSADVPELLKARPSRQAQTFMDLRLYETICSLGEENGSNSEQRSIGGGPRSRASCMTIKEAAGRLHENKWVGKE</sequence>